<evidence type="ECO:0000313" key="2">
    <source>
        <dbReference type="EMBL" id="MPN13398.1"/>
    </source>
</evidence>
<gene>
    <name evidence="2" type="ORF">SDC9_160719</name>
</gene>
<dbReference type="SUPFAM" id="SSF159888">
    <property type="entry name" value="YdhG-like"/>
    <property type="match status" value="1"/>
</dbReference>
<comment type="caution">
    <text evidence="2">The sequence shown here is derived from an EMBL/GenBank/DDBJ whole genome shotgun (WGS) entry which is preliminary data.</text>
</comment>
<reference evidence="2" key="1">
    <citation type="submission" date="2019-08" db="EMBL/GenBank/DDBJ databases">
        <authorList>
            <person name="Kucharzyk K."/>
            <person name="Murdoch R.W."/>
            <person name="Higgins S."/>
            <person name="Loffler F."/>
        </authorList>
    </citation>
    <scope>NUCLEOTIDE SEQUENCE</scope>
</reference>
<dbReference type="EMBL" id="VSSQ01059892">
    <property type="protein sequence ID" value="MPN13398.1"/>
    <property type="molecule type" value="Genomic_DNA"/>
</dbReference>
<feature type="domain" description="YdhG-like" evidence="1">
    <location>
        <begin position="20"/>
        <end position="129"/>
    </location>
</feature>
<dbReference type="Gene3D" id="3.90.1150.200">
    <property type="match status" value="1"/>
</dbReference>
<dbReference type="AlphaFoldDB" id="A0A645FG85"/>
<accession>A0A645FG85</accession>
<organism evidence="2">
    <name type="scientific">bioreactor metagenome</name>
    <dbReference type="NCBI Taxonomy" id="1076179"/>
    <lineage>
        <taxon>unclassified sequences</taxon>
        <taxon>metagenomes</taxon>
        <taxon>ecological metagenomes</taxon>
    </lineage>
</organism>
<evidence type="ECO:0000259" key="1">
    <source>
        <dbReference type="Pfam" id="PF08818"/>
    </source>
</evidence>
<protein>
    <recommendedName>
        <fullName evidence="1">YdhG-like domain-containing protein</fullName>
    </recommendedName>
</protein>
<sequence length="146" mass="16874">MKSNATTVQAYIDSLSFEHQAVILPMRSFLLSHMPEGMQENISWGMLSYEVPLEVYPATYNKKPLLYAAIAAQKQYYSLYLMGVYMEEDRKVLLQQAFEKSGKRLSMGKSCIRFKRVEDLPLDLIGQMLSSHTIDSYIALYEQNRK</sequence>
<dbReference type="InterPro" id="IPR014922">
    <property type="entry name" value="YdhG-like"/>
</dbReference>
<dbReference type="Pfam" id="PF08818">
    <property type="entry name" value="DUF1801"/>
    <property type="match status" value="1"/>
</dbReference>
<name>A0A645FG85_9ZZZZ</name>
<proteinExistence type="predicted"/>